<name>A0ACB6ZRT8_THEGA</name>
<comment type="caution">
    <text evidence="1">The sequence shown here is derived from an EMBL/GenBank/DDBJ whole genome shotgun (WGS) entry which is preliminary data.</text>
</comment>
<protein>
    <submittedName>
        <fullName evidence="1">VID27 cytoplasmic protein</fullName>
    </submittedName>
</protein>
<gene>
    <name evidence="1" type="ORF">BDM02DRAFT_223890</name>
</gene>
<reference evidence="1" key="1">
    <citation type="submission" date="2019-10" db="EMBL/GenBank/DDBJ databases">
        <authorList>
            <consortium name="DOE Joint Genome Institute"/>
            <person name="Kuo A."/>
            <person name="Miyauchi S."/>
            <person name="Kiss E."/>
            <person name="Drula E."/>
            <person name="Kohler A."/>
            <person name="Sanchez-Garcia M."/>
            <person name="Andreopoulos B."/>
            <person name="Barry K.W."/>
            <person name="Bonito G."/>
            <person name="Buee M."/>
            <person name="Carver A."/>
            <person name="Chen C."/>
            <person name="Cichocki N."/>
            <person name="Clum A."/>
            <person name="Culley D."/>
            <person name="Crous P.W."/>
            <person name="Fauchery L."/>
            <person name="Girlanda M."/>
            <person name="Hayes R."/>
            <person name="Keri Z."/>
            <person name="Labutti K."/>
            <person name="Lipzen A."/>
            <person name="Lombard V."/>
            <person name="Magnuson J."/>
            <person name="Maillard F."/>
            <person name="Morin E."/>
            <person name="Murat C."/>
            <person name="Nolan M."/>
            <person name="Ohm R."/>
            <person name="Pangilinan J."/>
            <person name="Pereira M."/>
            <person name="Perotto S."/>
            <person name="Peter M."/>
            <person name="Riley R."/>
            <person name="Sitrit Y."/>
            <person name="Stielow B."/>
            <person name="Szollosi G."/>
            <person name="Zifcakova L."/>
            <person name="Stursova M."/>
            <person name="Spatafora J.W."/>
            <person name="Tedersoo L."/>
            <person name="Vaario L.-M."/>
            <person name="Yamada A."/>
            <person name="Yan M."/>
            <person name="Wang P."/>
            <person name="Xu J."/>
            <person name="Bruns T."/>
            <person name="Baldrian P."/>
            <person name="Vilgalys R."/>
            <person name="Henrissat B."/>
            <person name="Grigoriev I.V."/>
            <person name="Hibbett D."/>
            <person name="Nagy L.G."/>
            <person name="Martin F.M."/>
        </authorList>
    </citation>
    <scope>NUCLEOTIDE SEQUENCE</scope>
    <source>
        <strain evidence="1">P2</strain>
    </source>
</reference>
<evidence type="ECO:0000313" key="2">
    <source>
        <dbReference type="Proteomes" id="UP000886501"/>
    </source>
</evidence>
<dbReference type="Proteomes" id="UP000886501">
    <property type="component" value="Unassembled WGS sequence"/>
</dbReference>
<accession>A0ACB6ZRT8</accession>
<dbReference type="EMBL" id="MU117970">
    <property type="protein sequence ID" value="KAF9652168.1"/>
    <property type="molecule type" value="Genomic_DNA"/>
</dbReference>
<organism evidence="1 2">
    <name type="scientific">Thelephora ganbajun</name>
    <name type="common">Ganba fungus</name>
    <dbReference type="NCBI Taxonomy" id="370292"/>
    <lineage>
        <taxon>Eukaryota</taxon>
        <taxon>Fungi</taxon>
        <taxon>Dikarya</taxon>
        <taxon>Basidiomycota</taxon>
        <taxon>Agaricomycotina</taxon>
        <taxon>Agaricomycetes</taxon>
        <taxon>Thelephorales</taxon>
        <taxon>Thelephoraceae</taxon>
        <taxon>Thelephora</taxon>
    </lineage>
</organism>
<proteinExistence type="predicted"/>
<evidence type="ECO:0000313" key="1">
    <source>
        <dbReference type="EMBL" id="KAF9652168.1"/>
    </source>
</evidence>
<keyword evidence="2" id="KW-1185">Reference proteome</keyword>
<sequence>MNIFKSLMGKVWHDANAAEVVKISTGQLHLVRPGNIRTSRECIYNDAMITIRRVPSVDHNFQLVVTRVYEEGDQELLEDEDETDEERVFLIGEELEFRTGQTEGEPTFVWRDMEGGVDEFFEFVAIGTNEPTQAFFETCMYRAMYERKYKMAADHLSDTNLQEFIYKPPEQKKRRSKQSSSRKKTSESDATASITSKMQYLAVSPEPSSSQTSTTASSSIETPTSPFDSYPNLVDEEAELHLWDREKEYFVKQTDGRATIVGLPTNSKANGYDYWIIARSTEEDDRGRVVLWHKIDPDMNQRWSTKVWSLTWNRMNDKGIQTSWCFRFLVQESYAIFQEQFTRALWETLHQVPWSTSKPDEQAYALRSNEDVEMFDVEDDEVEEEAVLDELDATGSEEEDEDQGEEGELPEAFSKGDKNSQLAVGFKGDRSYVVRGNNIGVFRHSGDQDQVKYYATIGNIASPKGKKFNPKKVMLHDSDTKMILFDDAAPNSLFALDIERGKVVEEWKVDDYVPVNHVAPKDKYAQTTGEQTVVGISGNALYRIDPRLSGNKMVQNEMKQYATKTKFSAVTTTSSGKLAVAGDKGDIRLYDSIGKNAKTALPALGDPILGIDVSGDGRWIVSTTKTYLLLIDTMIGDGKYAGSLGFDRAFPADAKPIPRRLQLRAEHVAYMNHSVSFTPARFNMGENQEENAIVTSTGEYVVAWDFNKVKKGYLDKYHIKKYEDRVVQDNFKFGDDKEIIVALQNNVLALNKKQLKRPTRASLAPGHLVPSHSDIVNSPW</sequence>
<reference evidence="1" key="2">
    <citation type="journal article" date="2020" name="Nat. Commun.">
        <title>Large-scale genome sequencing of mycorrhizal fungi provides insights into the early evolution of symbiotic traits.</title>
        <authorList>
            <person name="Miyauchi S."/>
            <person name="Kiss E."/>
            <person name="Kuo A."/>
            <person name="Drula E."/>
            <person name="Kohler A."/>
            <person name="Sanchez-Garcia M."/>
            <person name="Morin E."/>
            <person name="Andreopoulos B."/>
            <person name="Barry K.W."/>
            <person name="Bonito G."/>
            <person name="Buee M."/>
            <person name="Carver A."/>
            <person name="Chen C."/>
            <person name="Cichocki N."/>
            <person name="Clum A."/>
            <person name="Culley D."/>
            <person name="Crous P.W."/>
            <person name="Fauchery L."/>
            <person name="Girlanda M."/>
            <person name="Hayes R.D."/>
            <person name="Keri Z."/>
            <person name="LaButti K."/>
            <person name="Lipzen A."/>
            <person name="Lombard V."/>
            <person name="Magnuson J."/>
            <person name="Maillard F."/>
            <person name="Murat C."/>
            <person name="Nolan M."/>
            <person name="Ohm R.A."/>
            <person name="Pangilinan J."/>
            <person name="Pereira M.F."/>
            <person name="Perotto S."/>
            <person name="Peter M."/>
            <person name="Pfister S."/>
            <person name="Riley R."/>
            <person name="Sitrit Y."/>
            <person name="Stielow J.B."/>
            <person name="Szollosi G."/>
            <person name="Zifcakova L."/>
            <person name="Stursova M."/>
            <person name="Spatafora J.W."/>
            <person name="Tedersoo L."/>
            <person name="Vaario L.M."/>
            <person name="Yamada A."/>
            <person name="Yan M."/>
            <person name="Wang P."/>
            <person name="Xu J."/>
            <person name="Bruns T."/>
            <person name="Baldrian P."/>
            <person name="Vilgalys R."/>
            <person name="Dunand C."/>
            <person name="Henrissat B."/>
            <person name="Grigoriev I.V."/>
            <person name="Hibbett D."/>
            <person name="Nagy L.G."/>
            <person name="Martin F.M."/>
        </authorList>
    </citation>
    <scope>NUCLEOTIDE SEQUENCE</scope>
    <source>
        <strain evidence="1">P2</strain>
    </source>
</reference>